<dbReference type="HOGENOM" id="CLU_1804887_0_0_6"/>
<dbReference type="RefSeq" id="WP_012142980.1">
    <property type="nucleotide sequence ID" value="NC_009831.1"/>
</dbReference>
<dbReference type="KEGG" id="sse:Ssed_2642"/>
<organism evidence="2 3">
    <name type="scientific">Shewanella sediminis (strain HAW-EB3)</name>
    <dbReference type="NCBI Taxonomy" id="425104"/>
    <lineage>
        <taxon>Bacteria</taxon>
        <taxon>Pseudomonadati</taxon>
        <taxon>Pseudomonadota</taxon>
        <taxon>Gammaproteobacteria</taxon>
        <taxon>Alteromonadales</taxon>
        <taxon>Shewanellaceae</taxon>
        <taxon>Shewanella</taxon>
    </lineage>
</organism>
<keyword evidence="1" id="KW-0732">Signal</keyword>
<accession>A8FWM6</accession>
<evidence type="ECO:0000256" key="1">
    <source>
        <dbReference type="SAM" id="SignalP"/>
    </source>
</evidence>
<dbReference type="AlphaFoldDB" id="A8FWM6"/>
<dbReference type="EMBL" id="CP000821">
    <property type="protein sequence ID" value="ABV37249.1"/>
    <property type="molecule type" value="Genomic_DNA"/>
</dbReference>
<dbReference type="Proteomes" id="UP000002015">
    <property type="component" value="Chromosome"/>
</dbReference>
<feature type="signal peptide" evidence="1">
    <location>
        <begin position="1"/>
        <end position="26"/>
    </location>
</feature>
<reference evidence="2 3" key="1">
    <citation type="submission" date="2007-08" db="EMBL/GenBank/DDBJ databases">
        <title>Complete sequence of Shewanella sediminis HAW-EB3.</title>
        <authorList>
            <consortium name="US DOE Joint Genome Institute"/>
            <person name="Copeland A."/>
            <person name="Lucas S."/>
            <person name="Lapidus A."/>
            <person name="Barry K."/>
            <person name="Glavina del Rio T."/>
            <person name="Dalin E."/>
            <person name="Tice H."/>
            <person name="Pitluck S."/>
            <person name="Chertkov O."/>
            <person name="Brettin T."/>
            <person name="Bruce D."/>
            <person name="Detter J.C."/>
            <person name="Han C."/>
            <person name="Schmutz J."/>
            <person name="Larimer F."/>
            <person name="Land M."/>
            <person name="Hauser L."/>
            <person name="Kyrpides N."/>
            <person name="Kim E."/>
            <person name="Zhao J.-S."/>
            <person name="Richardson P."/>
        </authorList>
    </citation>
    <scope>NUCLEOTIDE SEQUENCE [LARGE SCALE GENOMIC DNA]</scope>
    <source>
        <strain evidence="2 3">HAW-EB3</strain>
    </source>
</reference>
<proteinExistence type="predicted"/>
<feature type="chain" id="PRO_5002719648" evidence="1">
    <location>
        <begin position="27"/>
        <end position="144"/>
    </location>
</feature>
<keyword evidence="3" id="KW-1185">Reference proteome</keyword>
<sequence precursor="true">MNKLTHWRHLALYTFILSLFTGAVNAATDSFFDVFFDIEVAESTSPADLRGVATIMKGEREPTTVPIEILSMDLTSSSLPPLSDGSAGKRYNGIVKYRLSNIGSSGQDGVRFVEVDIVCDPACMVINTRAKGKKKHKRHMPDHD</sequence>
<protein>
    <submittedName>
        <fullName evidence="2">Uncharacterized protein</fullName>
    </submittedName>
</protein>
<dbReference type="eggNOG" id="ENOG5031SNH">
    <property type="taxonomic scope" value="Bacteria"/>
</dbReference>
<name>A8FWM6_SHESH</name>
<evidence type="ECO:0000313" key="2">
    <source>
        <dbReference type="EMBL" id="ABV37249.1"/>
    </source>
</evidence>
<evidence type="ECO:0000313" key="3">
    <source>
        <dbReference type="Proteomes" id="UP000002015"/>
    </source>
</evidence>
<dbReference type="OrthoDB" id="6266772at2"/>
<gene>
    <name evidence="2" type="ordered locus">Ssed_2642</name>
</gene>